<dbReference type="InterPro" id="IPR028098">
    <property type="entry name" value="Glyco_trans_4-like_N"/>
</dbReference>
<dbReference type="AlphaFoldDB" id="A0A174RHD0"/>
<reference evidence="3 4" key="1">
    <citation type="submission" date="2019-04" db="EMBL/GenBank/DDBJ databases">
        <title>Microbes associate with the intestines of laboratory mice.</title>
        <authorList>
            <person name="Navarre W."/>
            <person name="Wong E."/>
            <person name="Huang K."/>
            <person name="Tropini C."/>
            <person name="Ng K."/>
            <person name="Yu B."/>
        </authorList>
    </citation>
    <scope>NUCLEOTIDE SEQUENCE [LARGE SCALE GENOMIC DNA]</scope>
    <source>
        <strain evidence="3 4">NM39_I3</strain>
    </source>
</reference>
<dbReference type="CDD" id="cd03801">
    <property type="entry name" value="GT4_PimA-like"/>
    <property type="match status" value="1"/>
</dbReference>
<evidence type="ECO:0000259" key="2">
    <source>
        <dbReference type="Pfam" id="PF13439"/>
    </source>
</evidence>
<dbReference type="RefSeq" id="WP_057326617.1">
    <property type="nucleotide sequence ID" value="NZ_JADMWZ010000038.1"/>
</dbReference>
<dbReference type="SUPFAM" id="SSF53756">
    <property type="entry name" value="UDP-Glycosyltransferase/glycogen phosphorylase"/>
    <property type="match status" value="1"/>
</dbReference>
<dbReference type="InterPro" id="IPR001296">
    <property type="entry name" value="Glyco_trans_1"/>
</dbReference>
<evidence type="ECO:0000313" key="4">
    <source>
        <dbReference type="Proteomes" id="UP000310032"/>
    </source>
</evidence>
<keyword evidence="3" id="KW-0808">Transferase</keyword>
<accession>A0A174RHD0</accession>
<proteinExistence type="predicted"/>
<dbReference type="Pfam" id="PF00534">
    <property type="entry name" value="Glycos_transf_1"/>
    <property type="match status" value="1"/>
</dbReference>
<comment type="caution">
    <text evidence="3">The sequence shown here is derived from an EMBL/GenBank/DDBJ whole genome shotgun (WGS) entry which is preliminary data.</text>
</comment>
<organism evidence="3 4">
    <name type="scientific">Parabacteroides distasonis</name>
    <dbReference type="NCBI Taxonomy" id="823"/>
    <lineage>
        <taxon>Bacteria</taxon>
        <taxon>Pseudomonadati</taxon>
        <taxon>Bacteroidota</taxon>
        <taxon>Bacteroidia</taxon>
        <taxon>Bacteroidales</taxon>
        <taxon>Tannerellaceae</taxon>
        <taxon>Parabacteroides</taxon>
    </lineage>
</organism>
<dbReference type="Proteomes" id="UP000310032">
    <property type="component" value="Unassembled WGS sequence"/>
</dbReference>
<dbReference type="GO" id="GO:0016757">
    <property type="term" value="F:glycosyltransferase activity"/>
    <property type="evidence" value="ECO:0007669"/>
    <property type="project" value="InterPro"/>
</dbReference>
<evidence type="ECO:0000259" key="1">
    <source>
        <dbReference type="Pfam" id="PF00534"/>
    </source>
</evidence>
<dbReference type="Gene3D" id="3.40.50.2000">
    <property type="entry name" value="Glycogen Phosphorylase B"/>
    <property type="match status" value="2"/>
</dbReference>
<protein>
    <submittedName>
        <fullName evidence="3">Glycosyltransferase</fullName>
    </submittedName>
</protein>
<feature type="domain" description="Glycosyltransferase subfamily 4-like N-terminal" evidence="2">
    <location>
        <begin position="13"/>
        <end position="167"/>
    </location>
</feature>
<feature type="domain" description="Glycosyl transferase family 1" evidence="1">
    <location>
        <begin position="175"/>
        <end position="335"/>
    </location>
</feature>
<gene>
    <name evidence="3" type="ORF">E5342_08885</name>
</gene>
<evidence type="ECO:0000313" key="3">
    <source>
        <dbReference type="EMBL" id="TGY57978.1"/>
    </source>
</evidence>
<sequence>MNILQIHMALRSGGIEAVVVGLSNEMVKRHKVSFCSIYEPREEDIFFHRLDSRVLTCSTHKKSPGVNLKYLWKVYRVIVKGNYDVVNMHGYLYYYLIAICLLHNKTRFFYTVHSDARMENGRWDRKLFKLKRYFFKKGWIKPITISKESQRSFTDLYGVPSNLIYNGTSKPSVKPFSMDKYRITSNTKILFHPGRITEAKNQQMLCNVCYRLQQEGYDIVLLLAGEKQKETIYTDLQRYFSDRIKYLGERNDVLDLLSASDIFCLSSIWEGMPMSLLESLSVGCIPVCTPVGGIPEAVTDGVNGFLSRTCNEEDYYIALKRSLEIDDETIHRMRQKCMETFKQFDIFHTSLLYERYYLE</sequence>
<dbReference type="EMBL" id="SRYM01000020">
    <property type="protein sequence ID" value="TGY57978.1"/>
    <property type="molecule type" value="Genomic_DNA"/>
</dbReference>
<name>A0A174RHD0_PARDI</name>
<dbReference type="PANTHER" id="PTHR12526:SF630">
    <property type="entry name" value="GLYCOSYLTRANSFERASE"/>
    <property type="match status" value="1"/>
</dbReference>
<dbReference type="Pfam" id="PF13439">
    <property type="entry name" value="Glyco_transf_4"/>
    <property type="match status" value="1"/>
</dbReference>
<dbReference type="PANTHER" id="PTHR12526">
    <property type="entry name" value="GLYCOSYLTRANSFERASE"/>
    <property type="match status" value="1"/>
</dbReference>